<dbReference type="InterPro" id="IPR008622">
    <property type="entry name" value="FliT"/>
</dbReference>
<name>A0A0D1BXD0_CLOBO</name>
<sequence>MNKLKEELIKYKNLTLSIIEALEREDYDDPEKLLDKRQNTINKINNLSYTKEEFKNINNELDLILLEKKLQTIMLKKKVELKQKINNALESREATKSYNMKQLNSQYILNKTI</sequence>
<keyword evidence="3" id="KW-1005">Bacterial flagellum biogenesis</keyword>
<organism evidence="8 9">
    <name type="scientific">Clostridium botulinum B2 450</name>
    <dbReference type="NCBI Taxonomy" id="1379739"/>
    <lineage>
        <taxon>Bacteria</taxon>
        <taxon>Bacillati</taxon>
        <taxon>Bacillota</taxon>
        <taxon>Clostridia</taxon>
        <taxon>Eubacteriales</taxon>
        <taxon>Clostridiaceae</taxon>
        <taxon>Clostridium</taxon>
    </lineage>
</organism>
<comment type="caution">
    <text evidence="8">The sequence shown here is derived from an EMBL/GenBank/DDBJ whole genome shotgun (WGS) entry which is preliminary data.</text>
</comment>
<keyword evidence="4" id="KW-0143">Chaperone</keyword>
<dbReference type="Pfam" id="PF05400">
    <property type="entry name" value="FliT"/>
    <property type="match status" value="1"/>
</dbReference>
<dbReference type="HOGENOM" id="CLU_170918_0_0_9"/>
<dbReference type="AlphaFoldDB" id="A0A0D1BXD0"/>
<dbReference type="Proteomes" id="UP000032250">
    <property type="component" value="Unassembled WGS sequence"/>
</dbReference>
<dbReference type="OrthoDB" id="1936404at2"/>
<gene>
    <name evidence="8" type="ORF">N495_13435</name>
</gene>
<dbReference type="RefSeq" id="WP_043032199.1">
    <property type="nucleotide sequence ID" value="NZ_JXSU01000007.1"/>
</dbReference>
<reference evidence="8 9" key="1">
    <citation type="submission" date="2014-06" db="EMBL/GenBank/DDBJ databases">
        <title>Genome characterization of distinct group I Clostridium botulinum lineages.</title>
        <authorList>
            <person name="Giordani F."/>
            <person name="Anselmo A."/>
            <person name="Fillo S."/>
            <person name="Palozzi A.M."/>
            <person name="Fortunato A."/>
            <person name="Gentile B."/>
            <person name="Ciammaruconi A."/>
            <person name="Anniballi F."/>
            <person name="De Medici D."/>
            <person name="Lista F."/>
        </authorList>
    </citation>
    <scope>NUCLEOTIDE SEQUENCE [LARGE SCALE GENOMIC DNA]</scope>
    <source>
        <strain evidence="8 9">B2 450</strain>
    </source>
</reference>
<evidence type="ECO:0000256" key="1">
    <source>
        <dbReference type="ARBA" id="ARBA00004514"/>
    </source>
</evidence>
<accession>A0A0D1BXD0</accession>
<evidence type="ECO:0000256" key="5">
    <source>
        <dbReference type="ARBA" id="ARBA00093765"/>
    </source>
</evidence>
<comment type="subcellular location">
    <subcellularLocation>
        <location evidence="1">Cytoplasm</location>
        <location evidence="1">Cytosol</location>
    </subcellularLocation>
</comment>
<evidence type="ECO:0000313" key="8">
    <source>
        <dbReference type="EMBL" id="KIS24527.1"/>
    </source>
</evidence>
<keyword evidence="2" id="KW-0963">Cytoplasm</keyword>
<evidence type="ECO:0000256" key="7">
    <source>
        <dbReference type="ARBA" id="ARBA00093797"/>
    </source>
</evidence>
<protein>
    <recommendedName>
        <fullName evidence="7">Flagellar protein FliT</fullName>
    </recommendedName>
</protein>
<evidence type="ECO:0000256" key="2">
    <source>
        <dbReference type="ARBA" id="ARBA00022490"/>
    </source>
</evidence>
<evidence type="ECO:0000256" key="6">
    <source>
        <dbReference type="ARBA" id="ARBA00093785"/>
    </source>
</evidence>
<dbReference type="PATRIC" id="fig|1379739.3.peg.3075"/>
<comment type="function">
    <text evidence="5">May act as an export chaperone for the filament capping protein FliD.</text>
</comment>
<evidence type="ECO:0000256" key="3">
    <source>
        <dbReference type="ARBA" id="ARBA00022795"/>
    </source>
</evidence>
<evidence type="ECO:0000256" key="4">
    <source>
        <dbReference type="ARBA" id="ARBA00023186"/>
    </source>
</evidence>
<comment type="similarity">
    <text evidence="6">Belongs to the bacillales FliT family.</text>
</comment>
<dbReference type="EMBL" id="JXSU01000007">
    <property type="protein sequence ID" value="KIS24527.1"/>
    <property type="molecule type" value="Genomic_DNA"/>
</dbReference>
<proteinExistence type="inferred from homology"/>
<evidence type="ECO:0000313" key="9">
    <source>
        <dbReference type="Proteomes" id="UP000032250"/>
    </source>
</evidence>